<dbReference type="AlphaFoldDB" id="A0A392PXD5"/>
<evidence type="ECO:0000256" key="1">
    <source>
        <dbReference type="SAM" id="Coils"/>
    </source>
</evidence>
<evidence type="ECO:0000313" key="4">
    <source>
        <dbReference type="Proteomes" id="UP000265520"/>
    </source>
</evidence>
<accession>A0A392PXD5</accession>
<proteinExistence type="predicted"/>
<feature type="non-terminal residue" evidence="3">
    <location>
        <position position="169"/>
    </location>
</feature>
<feature type="region of interest" description="Disordered" evidence="2">
    <location>
        <begin position="31"/>
        <end position="57"/>
    </location>
</feature>
<keyword evidence="1" id="KW-0175">Coiled coil</keyword>
<organism evidence="3 4">
    <name type="scientific">Trifolium medium</name>
    <dbReference type="NCBI Taxonomy" id="97028"/>
    <lineage>
        <taxon>Eukaryota</taxon>
        <taxon>Viridiplantae</taxon>
        <taxon>Streptophyta</taxon>
        <taxon>Embryophyta</taxon>
        <taxon>Tracheophyta</taxon>
        <taxon>Spermatophyta</taxon>
        <taxon>Magnoliopsida</taxon>
        <taxon>eudicotyledons</taxon>
        <taxon>Gunneridae</taxon>
        <taxon>Pentapetalae</taxon>
        <taxon>rosids</taxon>
        <taxon>fabids</taxon>
        <taxon>Fabales</taxon>
        <taxon>Fabaceae</taxon>
        <taxon>Papilionoideae</taxon>
        <taxon>50 kb inversion clade</taxon>
        <taxon>NPAAA clade</taxon>
        <taxon>Hologalegina</taxon>
        <taxon>IRL clade</taxon>
        <taxon>Trifolieae</taxon>
        <taxon>Trifolium</taxon>
    </lineage>
</organism>
<feature type="compositionally biased region" description="Basic and acidic residues" evidence="2">
    <location>
        <begin position="31"/>
        <end position="48"/>
    </location>
</feature>
<evidence type="ECO:0000313" key="3">
    <source>
        <dbReference type="EMBL" id="MCI16100.1"/>
    </source>
</evidence>
<keyword evidence="4" id="KW-1185">Reference proteome</keyword>
<comment type="caution">
    <text evidence="3">The sequence shown here is derived from an EMBL/GenBank/DDBJ whole genome shotgun (WGS) entry which is preliminary data.</text>
</comment>
<feature type="coiled-coil region" evidence="1">
    <location>
        <begin position="87"/>
        <end position="163"/>
    </location>
</feature>
<reference evidence="3 4" key="1">
    <citation type="journal article" date="2018" name="Front. Plant Sci.">
        <title>Red Clover (Trifolium pratense) and Zigzag Clover (T. medium) - A Picture of Genomic Similarities and Differences.</title>
        <authorList>
            <person name="Dluhosova J."/>
            <person name="Istvanek J."/>
            <person name="Nedelnik J."/>
            <person name="Repkova J."/>
        </authorList>
    </citation>
    <scope>NUCLEOTIDE SEQUENCE [LARGE SCALE GENOMIC DNA]</scope>
    <source>
        <strain evidence="4">cv. 10/8</strain>
        <tissue evidence="3">Leaf</tissue>
    </source>
</reference>
<sequence>MDTIRKKLEVCLGEKEKLERQVDDLKAKFEQEKTQISETTTEERERIDPPSMSDMPVNNINGQMELKTMVDAIAAASQREAEAHETAIILSRENEELRVKIRALLEDNSKLIELYEQATAENNRKSEEETALKRVIEDLQHQLMEVNEENDKLMSLYERAMQEKDDLKR</sequence>
<dbReference type="Proteomes" id="UP000265520">
    <property type="component" value="Unassembled WGS sequence"/>
</dbReference>
<name>A0A392PXD5_9FABA</name>
<evidence type="ECO:0000256" key="2">
    <source>
        <dbReference type="SAM" id="MobiDB-lite"/>
    </source>
</evidence>
<protein>
    <submittedName>
        <fullName evidence="3">Kinesin motor domain protein</fullName>
    </submittedName>
</protein>
<dbReference type="EMBL" id="LXQA010099408">
    <property type="protein sequence ID" value="MCI16100.1"/>
    <property type="molecule type" value="Genomic_DNA"/>
</dbReference>